<dbReference type="EMBL" id="ML121597">
    <property type="protein sequence ID" value="RPB19131.1"/>
    <property type="molecule type" value="Genomic_DNA"/>
</dbReference>
<dbReference type="STRING" id="1051890.A0A3N4LEM0"/>
<keyword evidence="1" id="KW-0677">Repeat</keyword>
<dbReference type="OrthoDB" id="21416at2759"/>
<feature type="repeat" description="ANK" evidence="2">
    <location>
        <begin position="512"/>
        <end position="544"/>
    </location>
</feature>
<evidence type="ECO:0000256" key="2">
    <source>
        <dbReference type="PROSITE-ProRule" id="PRU00023"/>
    </source>
</evidence>
<accession>A0A3N4LEM0</accession>
<dbReference type="Proteomes" id="UP000267821">
    <property type="component" value="Unassembled WGS sequence"/>
</dbReference>
<dbReference type="PANTHER" id="PTHR10039:SF16">
    <property type="entry name" value="GPI INOSITOL-DEACYLASE"/>
    <property type="match status" value="1"/>
</dbReference>
<feature type="domain" description="Nephrocystin 3-like N-terminal" evidence="3">
    <location>
        <begin position="132"/>
        <end position="259"/>
    </location>
</feature>
<dbReference type="Gene3D" id="1.25.40.20">
    <property type="entry name" value="Ankyrin repeat-containing domain"/>
    <property type="match status" value="1"/>
</dbReference>
<dbReference type="InterPro" id="IPR056884">
    <property type="entry name" value="NPHP3-like_N"/>
</dbReference>
<dbReference type="AlphaFoldDB" id="A0A3N4LEM0"/>
<reference evidence="4 5" key="1">
    <citation type="journal article" date="2018" name="Nat. Ecol. Evol.">
        <title>Pezizomycetes genomes reveal the molecular basis of ectomycorrhizal truffle lifestyle.</title>
        <authorList>
            <person name="Murat C."/>
            <person name="Payen T."/>
            <person name="Noel B."/>
            <person name="Kuo A."/>
            <person name="Morin E."/>
            <person name="Chen J."/>
            <person name="Kohler A."/>
            <person name="Krizsan K."/>
            <person name="Balestrini R."/>
            <person name="Da Silva C."/>
            <person name="Montanini B."/>
            <person name="Hainaut M."/>
            <person name="Levati E."/>
            <person name="Barry K.W."/>
            <person name="Belfiori B."/>
            <person name="Cichocki N."/>
            <person name="Clum A."/>
            <person name="Dockter R.B."/>
            <person name="Fauchery L."/>
            <person name="Guy J."/>
            <person name="Iotti M."/>
            <person name="Le Tacon F."/>
            <person name="Lindquist E.A."/>
            <person name="Lipzen A."/>
            <person name="Malagnac F."/>
            <person name="Mello A."/>
            <person name="Molinier V."/>
            <person name="Miyauchi S."/>
            <person name="Poulain J."/>
            <person name="Riccioni C."/>
            <person name="Rubini A."/>
            <person name="Sitrit Y."/>
            <person name="Splivallo R."/>
            <person name="Traeger S."/>
            <person name="Wang M."/>
            <person name="Zifcakova L."/>
            <person name="Wipf D."/>
            <person name="Zambonelli A."/>
            <person name="Paolocci F."/>
            <person name="Nowrousian M."/>
            <person name="Ottonello S."/>
            <person name="Baldrian P."/>
            <person name="Spatafora J.W."/>
            <person name="Henrissat B."/>
            <person name="Nagy L.G."/>
            <person name="Aury J.M."/>
            <person name="Wincker P."/>
            <person name="Grigoriev I.V."/>
            <person name="Bonfante P."/>
            <person name="Martin F.M."/>
        </authorList>
    </citation>
    <scope>NUCLEOTIDE SEQUENCE [LARGE SCALE GENOMIC DNA]</scope>
    <source>
        <strain evidence="4 5">ATCC MYA-4762</strain>
    </source>
</reference>
<dbReference type="SUPFAM" id="SSF48403">
    <property type="entry name" value="Ankyrin repeat"/>
    <property type="match status" value="1"/>
</dbReference>
<feature type="repeat" description="ANK" evidence="2">
    <location>
        <begin position="479"/>
        <end position="511"/>
    </location>
</feature>
<organism evidence="4 5">
    <name type="scientific">Terfezia boudieri ATCC MYA-4762</name>
    <dbReference type="NCBI Taxonomy" id="1051890"/>
    <lineage>
        <taxon>Eukaryota</taxon>
        <taxon>Fungi</taxon>
        <taxon>Dikarya</taxon>
        <taxon>Ascomycota</taxon>
        <taxon>Pezizomycotina</taxon>
        <taxon>Pezizomycetes</taxon>
        <taxon>Pezizales</taxon>
        <taxon>Pezizaceae</taxon>
        <taxon>Terfezia</taxon>
    </lineage>
</organism>
<keyword evidence="2" id="KW-0040">ANK repeat</keyword>
<evidence type="ECO:0000313" key="4">
    <source>
        <dbReference type="EMBL" id="RPB19131.1"/>
    </source>
</evidence>
<dbReference type="InParanoid" id="A0A3N4LEM0"/>
<evidence type="ECO:0000259" key="3">
    <source>
        <dbReference type="Pfam" id="PF24883"/>
    </source>
</evidence>
<dbReference type="PANTHER" id="PTHR10039">
    <property type="entry name" value="AMELOGENIN"/>
    <property type="match status" value="1"/>
</dbReference>
<name>A0A3N4LEM0_9PEZI</name>
<dbReference type="PROSITE" id="PS50088">
    <property type="entry name" value="ANK_REPEAT"/>
    <property type="match status" value="2"/>
</dbReference>
<dbReference type="Pfam" id="PF12796">
    <property type="entry name" value="Ank_2"/>
    <property type="match status" value="1"/>
</dbReference>
<dbReference type="SMART" id="SM00248">
    <property type="entry name" value="ANK"/>
    <property type="match status" value="2"/>
</dbReference>
<dbReference type="InterPro" id="IPR002110">
    <property type="entry name" value="Ankyrin_rpt"/>
</dbReference>
<gene>
    <name evidence="4" type="ORF">L211DRAFT_853473</name>
</gene>
<evidence type="ECO:0000256" key="1">
    <source>
        <dbReference type="ARBA" id="ARBA00022737"/>
    </source>
</evidence>
<dbReference type="InterPro" id="IPR036770">
    <property type="entry name" value="Ankyrin_rpt-contain_sf"/>
</dbReference>
<sequence length="545" mass="60993">MSISVHQEYLRISPEHMHVHTLMGGRFDSGNEIAIWERIYFIPTLGKQINSNKPLWKPYNHSYIMAFSPSATELSGEDFVVVEERELHGYNVWDSSAHTRGFCAYSRMAGSNKLQQPWWRAKQEPELLHSHTGKWFREAGEYKQLFSSPNIGLLWIQGIPGSGKIWGACLLLFFREIIQRNRTQRSSLVGTQRSMVIDWLSQLVKFYPPTASRILQLREHGHSTSASTSTLLSIFLEAAIAMRKICNVVDALDEMDPAESERSCGVGNAQTGHYQDYRNESSKSGDTECFQRVSSAAQRLKDAMDIQMEDARDKLVLDLVARGNGLFLYVKLTLDEMLPTDGGDIFHGNTFAGLDRPLLHSMAVIRRIYRPLLEIKDNAVHIVHHSFTGYLINKNDARGPKLGSFPVLQAVDAHRVLCENASLISLLTASNNQEKIFGPENLGAASEGSWKDTGSRGTSFSQIRCLRARSGDGLDSYSEVCSPLYIASGYGLKSYVDYLLQAGADTEALDTRERTPVMYAAKNGHLEASDLLTHYGAHLGIIEKK</sequence>
<evidence type="ECO:0000313" key="5">
    <source>
        <dbReference type="Proteomes" id="UP000267821"/>
    </source>
</evidence>
<keyword evidence="5" id="KW-1185">Reference proteome</keyword>
<dbReference type="Pfam" id="PF24883">
    <property type="entry name" value="NPHP3_N"/>
    <property type="match status" value="1"/>
</dbReference>
<proteinExistence type="predicted"/>
<protein>
    <recommendedName>
        <fullName evidence="3">Nephrocystin 3-like N-terminal domain-containing protein</fullName>
    </recommendedName>
</protein>